<dbReference type="RefSeq" id="WP_190478570.1">
    <property type="nucleotide sequence ID" value="NZ_JACOFT010000002.1"/>
</dbReference>
<dbReference type="Proteomes" id="UP000637632">
    <property type="component" value="Unassembled WGS sequence"/>
</dbReference>
<gene>
    <name evidence="3" type="ORF">H8K26_07805</name>
</gene>
<proteinExistence type="predicted"/>
<accession>A0ABR6XFG5</accession>
<evidence type="ECO:0000259" key="2">
    <source>
        <dbReference type="Pfam" id="PF19263"/>
    </source>
</evidence>
<dbReference type="Gene3D" id="3.40.50.300">
    <property type="entry name" value="P-loop containing nucleotide triphosphate hydrolases"/>
    <property type="match status" value="1"/>
</dbReference>
<dbReference type="Pfam" id="PF19263">
    <property type="entry name" value="DUF5906"/>
    <property type="match status" value="1"/>
</dbReference>
<dbReference type="InterPro" id="IPR045455">
    <property type="entry name" value="NrS-1_pol-like_helicase"/>
</dbReference>
<comment type="caution">
    <text evidence="3">The sequence shown here is derived from an EMBL/GenBank/DDBJ whole genome shotgun (WGS) entry which is preliminary data.</text>
</comment>
<dbReference type="EMBL" id="JACOFT010000002">
    <property type="protein sequence ID" value="MBC3811345.1"/>
    <property type="molecule type" value="Genomic_DNA"/>
</dbReference>
<organism evidence="3 4">
    <name type="scientific">Undibacterium aquatile</name>
    <dbReference type="NCBI Taxonomy" id="1537398"/>
    <lineage>
        <taxon>Bacteria</taxon>
        <taxon>Pseudomonadati</taxon>
        <taxon>Pseudomonadota</taxon>
        <taxon>Betaproteobacteria</taxon>
        <taxon>Burkholderiales</taxon>
        <taxon>Oxalobacteraceae</taxon>
        <taxon>Undibacterium</taxon>
    </lineage>
</organism>
<sequence length="722" mass="81046">MLLAAPGSFVVCAIDAGNLMPVAKHIRAAYPNAHIRFLADDDYLLLSRFIERLREQFNLSLPEPVIDGVTRSYEAADGEKVDVTAWWRKDAQGIDYIESDVRKGRLQRTESFKNAGLYRSHEAAAAVGNASVIHPTFSARNGEKWTDFNDLHVLESLDAVASQINAAASAELMVVAPPAPSAGVLPPFSPAAQQPKQDSDGDDIPVWVADAPQVDSLPPPPPPEGAAEIVGLVPMAWALSHCALIQGSTDIWDSVNKLRIKRAAFVAMVGKEAAKQWESHAERRSISPRNLPKIIRGVAKAAEGAGDDGMAKMLDRYTLLYGTKTVWDAEKKLVINFDAMALARGELATRWLQHPLRQEKDHDKLVFDPTQRVDPDTHINMFEGFLIKPRHDDAKAELVLRLLESLCSSEPNGADVFVWVLRWLAYPLQNPGAKMQTALLFFGSKQGTGKSLFFEGVIKPIYGKHGATGGQNQLDAAYSAWRSQKLYVLFEEILSRQDKYSSFGLVKHLITGRDVPITQKFKDDRFEENHLNVVMLSNEFQAVPIEPDDRRFLVAEALNHPAPELVAALTKNQKHGEVVPEIVEAFYDFLLRYPLGDFTPHTKPIMTQSKERMIEFGRPDWEVFYLEWKLGALAFPYCSCIAEHLYEAYEVYCSKFHYRPLSMKKFSELINSQIKRDRQWVTLGVQKKRLRTVFHVECDTGETLSQQCNTFMLAANIKDESK</sequence>
<evidence type="ECO:0000256" key="1">
    <source>
        <dbReference type="SAM" id="MobiDB-lite"/>
    </source>
</evidence>
<feature type="domain" description="NrS-1 polymerase-like helicase" evidence="2">
    <location>
        <begin position="442"/>
        <end position="551"/>
    </location>
</feature>
<reference evidence="3 4" key="1">
    <citation type="submission" date="2020-08" db="EMBL/GenBank/DDBJ databases">
        <title>Novel species isolated from subtropical streams in China.</title>
        <authorList>
            <person name="Lu H."/>
        </authorList>
    </citation>
    <scope>NUCLEOTIDE SEQUENCE [LARGE SCALE GENOMIC DNA]</scope>
    <source>
        <strain evidence="3 4">CCTCC AB 2015119</strain>
    </source>
</reference>
<keyword evidence="4" id="KW-1185">Reference proteome</keyword>
<evidence type="ECO:0000313" key="4">
    <source>
        <dbReference type="Proteomes" id="UP000637632"/>
    </source>
</evidence>
<dbReference type="InterPro" id="IPR027417">
    <property type="entry name" value="P-loop_NTPase"/>
</dbReference>
<name>A0ABR6XFG5_9BURK</name>
<evidence type="ECO:0000313" key="3">
    <source>
        <dbReference type="EMBL" id="MBC3811345.1"/>
    </source>
</evidence>
<protein>
    <recommendedName>
        <fullName evidence="2">NrS-1 polymerase-like helicase domain-containing protein</fullName>
    </recommendedName>
</protein>
<feature type="region of interest" description="Disordered" evidence="1">
    <location>
        <begin position="185"/>
        <end position="206"/>
    </location>
</feature>